<protein>
    <submittedName>
        <fullName evidence="1">Uncharacterized protein</fullName>
    </submittedName>
</protein>
<evidence type="ECO:0000313" key="2">
    <source>
        <dbReference type="Proteomes" id="UP000616151"/>
    </source>
</evidence>
<sequence>MAFRPFWTASPSPRIAGRANRAWRRRPSARASTLLLCLAVTAGAVRAETVFERLYPTEQGSLALPYPFARLVEDVKARTGAEIQLGFVPLGRSLQRYAADPNYFTSPRILLAVIGNGAQGPALRDRLFMGYQPAARAIEIIAFDETEGRFHFTQIDDYGPQGRPVAAELSEDVCATCHQSRAPIFSAPPWDETNANPRIVAVLPANIEGLAIHQDFDGLDQFARSVTRANRLLIAKQLKSVVDQSGSDFAKAFPQGLAVIEPKIPNRDPLGLIASGMAPDKTLETSGAFAPETPRPFLQLWKPGLTAAEDAARLIEEAELP</sequence>
<accession>A0ACC5R8H7</accession>
<keyword evidence="2" id="KW-1185">Reference proteome</keyword>
<proteinExistence type="predicted"/>
<evidence type="ECO:0000313" key="1">
    <source>
        <dbReference type="EMBL" id="MBK1868991.1"/>
    </source>
</evidence>
<dbReference type="Proteomes" id="UP000616151">
    <property type="component" value="Unassembled WGS sequence"/>
</dbReference>
<name>A0ACC5R8H7_9HYPH</name>
<organism evidence="1 2">
    <name type="scientific">Taklimakanibacter albus</name>
    <dbReference type="NCBI Taxonomy" id="2800327"/>
    <lineage>
        <taxon>Bacteria</taxon>
        <taxon>Pseudomonadati</taxon>
        <taxon>Pseudomonadota</taxon>
        <taxon>Alphaproteobacteria</taxon>
        <taxon>Hyphomicrobiales</taxon>
        <taxon>Aestuariivirgaceae</taxon>
        <taxon>Taklimakanibacter</taxon>
    </lineage>
</organism>
<reference evidence="1" key="1">
    <citation type="submission" date="2021-01" db="EMBL/GenBank/DDBJ databases">
        <authorList>
            <person name="Sun Q."/>
        </authorList>
    </citation>
    <scope>NUCLEOTIDE SEQUENCE</scope>
    <source>
        <strain evidence="1">YIM B02566</strain>
    </source>
</reference>
<comment type="caution">
    <text evidence="1">The sequence shown here is derived from an EMBL/GenBank/DDBJ whole genome shotgun (WGS) entry which is preliminary data.</text>
</comment>
<gene>
    <name evidence="1" type="ORF">JHL16_21710</name>
</gene>
<dbReference type="EMBL" id="JAENHL010000007">
    <property type="protein sequence ID" value="MBK1868991.1"/>
    <property type="molecule type" value="Genomic_DNA"/>
</dbReference>